<feature type="chain" id="PRO_5006711475" description="Crh-like protein" evidence="19">
    <location>
        <begin position="23"/>
        <end position="406"/>
    </location>
</feature>
<dbReference type="GO" id="GO:0008843">
    <property type="term" value="F:endochitinase activity"/>
    <property type="evidence" value="ECO:0007669"/>
    <property type="project" value="UniProtKB-EC"/>
</dbReference>
<dbReference type="InterPro" id="IPR050546">
    <property type="entry name" value="Glycosyl_Hydrlase_16"/>
</dbReference>
<keyword evidence="17" id="KW-1015">Disulfide bond</keyword>
<name>A0A0U1M2B8_TALIS</name>
<feature type="active site" description="Proton donor" evidence="16">
    <location>
        <position position="124"/>
    </location>
</feature>
<keyword evidence="10" id="KW-0325">Glycoprotein</keyword>
<evidence type="ECO:0000256" key="15">
    <source>
        <dbReference type="PIRNR" id="PIRNR037299"/>
    </source>
</evidence>
<dbReference type="Proteomes" id="UP000054383">
    <property type="component" value="Unassembled WGS sequence"/>
</dbReference>
<dbReference type="GO" id="GO:0009277">
    <property type="term" value="C:fungal-type cell wall"/>
    <property type="evidence" value="ECO:0007669"/>
    <property type="project" value="TreeGrafter"/>
</dbReference>
<dbReference type="Gene3D" id="2.60.120.200">
    <property type="match status" value="1"/>
</dbReference>
<evidence type="ECO:0000256" key="18">
    <source>
        <dbReference type="SAM" id="MobiDB-lite"/>
    </source>
</evidence>
<dbReference type="InterPro" id="IPR013320">
    <property type="entry name" value="ConA-like_dom_sf"/>
</dbReference>
<dbReference type="InterPro" id="IPR017168">
    <property type="entry name" value="CHR-like"/>
</dbReference>
<keyword evidence="6" id="KW-0808">Transferase</keyword>
<evidence type="ECO:0000256" key="3">
    <source>
        <dbReference type="ARBA" id="ARBA00022475"/>
    </source>
</evidence>
<dbReference type="PANTHER" id="PTHR10963:SF27">
    <property type="entry name" value="GLYCOSIDASE-RELATED"/>
    <property type="match status" value="1"/>
</dbReference>
<feature type="compositionally biased region" description="Low complexity" evidence="18">
    <location>
        <begin position="334"/>
        <end position="384"/>
    </location>
</feature>
<feature type="signal peptide" evidence="19">
    <location>
        <begin position="1"/>
        <end position="22"/>
    </location>
</feature>
<dbReference type="OrthoDB" id="4781at2759"/>
<evidence type="ECO:0000256" key="11">
    <source>
        <dbReference type="ARBA" id="ARBA00023288"/>
    </source>
</evidence>
<dbReference type="OMA" id="DDDNWEG"/>
<reference evidence="21 22" key="1">
    <citation type="submission" date="2015-04" db="EMBL/GenBank/DDBJ databases">
        <authorList>
            <person name="Syromyatnikov M.Y."/>
            <person name="Popov V.N."/>
        </authorList>
    </citation>
    <scope>NUCLEOTIDE SEQUENCE [LARGE SCALE GENOMIC DNA]</scope>
    <source>
        <strain evidence="21">WF-38-12</strain>
    </source>
</reference>
<comment type="similarity">
    <text evidence="14">Belongs to the glycosyl hydrolase 16 family. CRH1 subfamily.</text>
</comment>
<evidence type="ECO:0000256" key="4">
    <source>
        <dbReference type="ARBA" id="ARBA00022622"/>
    </source>
</evidence>
<evidence type="ECO:0000259" key="20">
    <source>
        <dbReference type="PROSITE" id="PS51762"/>
    </source>
</evidence>
<accession>A0A0U1M2B8</accession>
<keyword evidence="4" id="KW-0336">GPI-anchor</keyword>
<feature type="disulfide bond" evidence="17">
    <location>
        <begin position="28"/>
        <end position="35"/>
    </location>
</feature>
<dbReference type="SUPFAM" id="SSF49899">
    <property type="entry name" value="Concanavalin A-like lectins/glucanases"/>
    <property type="match status" value="1"/>
</dbReference>
<keyword evidence="3" id="KW-1003">Cell membrane</keyword>
<evidence type="ECO:0000256" key="6">
    <source>
        <dbReference type="ARBA" id="ARBA00022679"/>
    </source>
</evidence>
<keyword evidence="12" id="KW-0326">Glycosidase</keyword>
<evidence type="ECO:0000256" key="13">
    <source>
        <dbReference type="ARBA" id="ARBA00023316"/>
    </source>
</evidence>
<dbReference type="EMBL" id="CVMT01000006">
    <property type="protein sequence ID" value="CRG89512.1"/>
    <property type="molecule type" value="Genomic_DNA"/>
</dbReference>
<evidence type="ECO:0000256" key="2">
    <source>
        <dbReference type="ARBA" id="ARBA00004609"/>
    </source>
</evidence>
<dbReference type="EC" id="3.2.-.-" evidence="15"/>
<comment type="subcellular location">
    <subcellularLocation>
        <location evidence="2">Cell membrane</location>
        <topology evidence="2">Lipid-anchor</topology>
        <topology evidence="2">GPI-anchor</topology>
    </subcellularLocation>
</comment>
<evidence type="ECO:0000256" key="14">
    <source>
        <dbReference type="ARBA" id="ARBA00038074"/>
    </source>
</evidence>
<dbReference type="STRING" id="28573.A0A0U1M2B8"/>
<evidence type="ECO:0000256" key="8">
    <source>
        <dbReference type="ARBA" id="ARBA00022801"/>
    </source>
</evidence>
<dbReference type="PANTHER" id="PTHR10963">
    <property type="entry name" value="GLYCOSYL HYDROLASE-RELATED"/>
    <property type="match status" value="1"/>
</dbReference>
<comment type="catalytic activity">
    <reaction evidence="1">
        <text>Random endo-hydrolysis of N-acetyl-beta-D-glucosaminide (1-&gt;4)-beta-linkages in chitin and chitodextrins.</text>
        <dbReference type="EC" id="3.2.1.14"/>
    </reaction>
</comment>
<keyword evidence="8 15" id="KW-0378">Hydrolase</keyword>
<feature type="active site" description="Nucleophile" evidence="16">
    <location>
        <position position="120"/>
    </location>
</feature>
<keyword evidence="5" id="KW-0328">Glycosyltransferase</keyword>
<feature type="compositionally biased region" description="Low complexity" evidence="18">
    <location>
        <begin position="317"/>
        <end position="327"/>
    </location>
</feature>
<dbReference type="CDD" id="cd02183">
    <property type="entry name" value="GH16_fungal_CRH1_transglycosylase"/>
    <property type="match status" value="1"/>
</dbReference>
<dbReference type="PIRSF" id="PIRSF037299">
    <property type="entry name" value="Glycosidase_CRH1_prd"/>
    <property type="match status" value="1"/>
</dbReference>
<keyword evidence="13" id="KW-0961">Cell wall biogenesis/degradation</keyword>
<keyword evidence="22" id="KW-1185">Reference proteome</keyword>
<evidence type="ECO:0000256" key="17">
    <source>
        <dbReference type="PIRSR" id="PIRSR037299-2"/>
    </source>
</evidence>
<evidence type="ECO:0000313" key="21">
    <source>
        <dbReference type="EMBL" id="CRG89512.1"/>
    </source>
</evidence>
<evidence type="ECO:0000256" key="9">
    <source>
        <dbReference type="ARBA" id="ARBA00023136"/>
    </source>
</evidence>
<dbReference type="GO" id="GO:0031505">
    <property type="term" value="P:fungal-type cell wall organization"/>
    <property type="evidence" value="ECO:0007669"/>
    <property type="project" value="TreeGrafter"/>
</dbReference>
<keyword evidence="11" id="KW-0449">Lipoprotein</keyword>
<dbReference type="GO" id="GO:0005886">
    <property type="term" value="C:plasma membrane"/>
    <property type="evidence" value="ECO:0007669"/>
    <property type="project" value="UniProtKB-SubCell"/>
</dbReference>
<dbReference type="InterPro" id="IPR000757">
    <property type="entry name" value="Beta-glucanase-like"/>
</dbReference>
<sequence length="406" mass="40988">MYSTLVQSAAVLLAAAMPMVSAQTYTTCNPLEKTCPADSGMGATLSSDFTSGASDDWKVTAGEITYNSQGAGFTVAKHGDAPTIQTKDYFFFGTVEVKMQAAPGTGIVSSIVLESDDLDEIDWEALGGQTSTIETNYFGKGNTATYDRATYPNVDSPQTQTHTYTIDWQKDAITWSIDGNVVRTLEASAAGKYFPQTPMTLRIGIWAGGDPSEPEGTIEWAGGVTDFTKGPFTMYVESVTIKNANPGSSYTYTDTSGSADSIKVGGATSPDTTTSAGHSTTTSKTTSVPPTSTEPGTTTKPTTTTGAGSTGTGTGVTTGTTTGTVTAPGGGSSGTATSTFTTAVTTPSSSVAVPGGTTTPGVSGPSSGATTTGSPAPTNGAVSSVSASGSVVALYGFVAAMVAYVL</sequence>
<evidence type="ECO:0000256" key="12">
    <source>
        <dbReference type="ARBA" id="ARBA00023295"/>
    </source>
</evidence>
<evidence type="ECO:0000256" key="10">
    <source>
        <dbReference type="ARBA" id="ARBA00023180"/>
    </source>
</evidence>
<organism evidence="21 22">
    <name type="scientific">Talaromyces islandicus</name>
    <name type="common">Penicillium islandicum</name>
    <dbReference type="NCBI Taxonomy" id="28573"/>
    <lineage>
        <taxon>Eukaryota</taxon>
        <taxon>Fungi</taxon>
        <taxon>Dikarya</taxon>
        <taxon>Ascomycota</taxon>
        <taxon>Pezizomycotina</taxon>
        <taxon>Eurotiomycetes</taxon>
        <taxon>Eurotiomycetidae</taxon>
        <taxon>Eurotiales</taxon>
        <taxon>Trichocomaceae</taxon>
        <taxon>Talaromyces</taxon>
        <taxon>Talaromyces sect. Islandici</taxon>
    </lineage>
</organism>
<proteinExistence type="inferred from homology"/>
<keyword evidence="9 15" id="KW-0472">Membrane</keyword>
<evidence type="ECO:0000256" key="5">
    <source>
        <dbReference type="ARBA" id="ARBA00022676"/>
    </source>
</evidence>
<dbReference type="GO" id="GO:0005975">
    <property type="term" value="P:carbohydrate metabolic process"/>
    <property type="evidence" value="ECO:0007669"/>
    <property type="project" value="InterPro"/>
</dbReference>
<evidence type="ECO:0000256" key="1">
    <source>
        <dbReference type="ARBA" id="ARBA00000822"/>
    </source>
</evidence>
<feature type="compositionally biased region" description="Low complexity" evidence="18">
    <location>
        <begin position="272"/>
        <end position="307"/>
    </location>
</feature>
<dbReference type="GO" id="GO:0098552">
    <property type="term" value="C:side of membrane"/>
    <property type="evidence" value="ECO:0007669"/>
    <property type="project" value="UniProtKB-KW"/>
</dbReference>
<gene>
    <name evidence="21" type="ORF">PISL3812_06548</name>
</gene>
<dbReference type="GO" id="GO:0016757">
    <property type="term" value="F:glycosyltransferase activity"/>
    <property type="evidence" value="ECO:0007669"/>
    <property type="project" value="UniProtKB-KW"/>
</dbReference>
<keyword evidence="7 19" id="KW-0732">Signal</keyword>
<protein>
    <recommendedName>
        <fullName evidence="15">Crh-like protein</fullName>
        <ecNumber evidence="15">3.2.-.-</ecNumber>
    </recommendedName>
</protein>
<feature type="region of interest" description="Disordered" evidence="18">
    <location>
        <begin position="262"/>
        <end position="384"/>
    </location>
</feature>
<evidence type="ECO:0000313" key="22">
    <source>
        <dbReference type="Proteomes" id="UP000054383"/>
    </source>
</evidence>
<evidence type="ECO:0000256" key="19">
    <source>
        <dbReference type="SAM" id="SignalP"/>
    </source>
</evidence>
<dbReference type="PROSITE" id="PS51762">
    <property type="entry name" value="GH16_2"/>
    <property type="match status" value="1"/>
</dbReference>
<feature type="domain" description="GH16" evidence="20">
    <location>
        <begin position="43"/>
        <end position="236"/>
    </location>
</feature>
<evidence type="ECO:0000256" key="7">
    <source>
        <dbReference type="ARBA" id="ARBA00022729"/>
    </source>
</evidence>
<dbReference type="Pfam" id="PF00722">
    <property type="entry name" value="Glyco_hydro_16"/>
    <property type="match status" value="1"/>
</dbReference>
<evidence type="ECO:0000256" key="16">
    <source>
        <dbReference type="PIRSR" id="PIRSR037299-1"/>
    </source>
</evidence>
<dbReference type="AlphaFoldDB" id="A0A0U1M2B8"/>